<name>A0A178MG07_9CHLR</name>
<dbReference type="Pfam" id="PF02782">
    <property type="entry name" value="FGGY_C"/>
    <property type="match status" value="1"/>
</dbReference>
<dbReference type="Gene3D" id="3.30.420.40">
    <property type="match status" value="2"/>
</dbReference>
<reference evidence="9 10" key="1">
    <citation type="submission" date="2016-04" db="EMBL/GenBank/DDBJ databases">
        <title>Chloroflexus islandicus sp. nov., a thermophilic filamentous anoxygenic phototrophic bacterium from geyser Strokkur (Iceland).</title>
        <authorList>
            <person name="Gaisin V.A."/>
            <person name="Kalashnikov A.M."/>
            <person name="Sukhacheva M.V."/>
            <person name="Grouzdev D.S."/>
            <person name="Ivanov T.M."/>
            <person name="Kuznetsov B."/>
            <person name="Gorlenko V.M."/>
        </authorList>
    </citation>
    <scope>NUCLEOTIDE SEQUENCE [LARGE SCALE GENOMIC DNA]</scope>
    <source>
        <strain evidence="10">isl-2</strain>
    </source>
</reference>
<dbReference type="STRING" id="1707952.A6A03_11230"/>
<dbReference type="InterPro" id="IPR018485">
    <property type="entry name" value="FGGY_C"/>
</dbReference>
<dbReference type="InterPro" id="IPR043129">
    <property type="entry name" value="ATPase_NBD"/>
</dbReference>
<evidence type="ECO:0000256" key="1">
    <source>
        <dbReference type="ARBA" id="ARBA00009156"/>
    </source>
</evidence>
<feature type="domain" description="Carbohydrate kinase FGGY N-terminal" evidence="7">
    <location>
        <begin position="8"/>
        <end position="247"/>
    </location>
</feature>
<gene>
    <name evidence="9" type="ORF">A6A03_11230</name>
</gene>
<keyword evidence="5" id="KW-0067">ATP-binding</keyword>
<evidence type="ECO:0000256" key="4">
    <source>
        <dbReference type="ARBA" id="ARBA00022777"/>
    </source>
</evidence>
<dbReference type="AlphaFoldDB" id="A0A178MG07"/>
<evidence type="ECO:0000313" key="10">
    <source>
        <dbReference type="Proteomes" id="UP000078287"/>
    </source>
</evidence>
<evidence type="ECO:0000256" key="5">
    <source>
        <dbReference type="ARBA" id="ARBA00022840"/>
    </source>
</evidence>
<sequence length="481" mass="52805">MPELAHFIAVDIGASGGRVILGRWDGSRMALDELHRFPNGMDERDGHLFWDANRLWREMQHGLRQYAQHEHVSLLASIGIDTWAVDYGLLDAHGALIGDPYAYRDPRNEGVAEQVDQLIPPEELYERTGLQRLPFNTLYQLYAERQGERFAQAATMLLIPDLFHYWLTGQRVAEYTNATTTMFLDARQRVWATDLLTRLGIPAHILPPLVMPGTRLGPLRPELQADLGLPASVTVVAVGTHDTASAVAAVPHLDAQSAYISSGTWSLVGVERTEPLINDAARQLNVTNEGGVYGTIRLLKNVSGLWLLQECQRRWHEEGLRLTWDEIVAQAAAAPPRRALIDPDAPEFLAVGDMPARIRDYCRRTGQPAPETVGEIARCCLDSLALRYQQVIDALADLTGQTITTVRIVGGGSQNALLCQLTADACRRPVVAGPVEGTALGNILVQAIAMGYLPDLATARQIAAASVTQQRYEPQGANLLA</sequence>
<keyword evidence="2" id="KW-0808">Transferase</keyword>
<keyword evidence="4 9" id="KW-0418">Kinase</keyword>
<organism evidence="9 10">
    <name type="scientific">Chloroflexus islandicus</name>
    <dbReference type="NCBI Taxonomy" id="1707952"/>
    <lineage>
        <taxon>Bacteria</taxon>
        <taxon>Bacillati</taxon>
        <taxon>Chloroflexota</taxon>
        <taxon>Chloroflexia</taxon>
        <taxon>Chloroflexales</taxon>
        <taxon>Chloroflexineae</taxon>
        <taxon>Chloroflexaceae</taxon>
        <taxon>Chloroflexus</taxon>
    </lineage>
</organism>
<keyword evidence="3" id="KW-0547">Nucleotide-binding</keyword>
<dbReference type="InterPro" id="IPR013449">
    <property type="entry name" value="Rhamnulokinase"/>
</dbReference>
<keyword evidence="6" id="KW-0684">Rhamnose metabolism</keyword>
<evidence type="ECO:0000259" key="7">
    <source>
        <dbReference type="Pfam" id="PF00370"/>
    </source>
</evidence>
<keyword evidence="10" id="KW-1185">Reference proteome</keyword>
<dbReference type="GO" id="GO:0019301">
    <property type="term" value="P:rhamnose catabolic process"/>
    <property type="evidence" value="ECO:0007669"/>
    <property type="project" value="InterPro"/>
</dbReference>
<comment type="caution">
    <text evidence="9">The sequence shown here is derived from an EMBL/GenBank/DDBJ whole genome shotgun (WGS) entry which is preliminary data.</text>
</comment>
<dbReference type="GO" id="GO:0008993">
    <property type="term" value="F:rhamnulokinase activity"/>
    <property type="evidence" value="ECO:0007669"/>
    <property type="project" value="InterPro"/>
</dbReference>
<accession>A0A178MG07</accession>
<feature type="domain" description="Carbohydrate kinase FGGY C-terminal" evidence="8">
    <location>
        <begin position="258"/>
        <end position="450"/>
    </location>
</feature>
<evidence type="ECO:0000313" key="9">
    <source>
        <dbReference type="EMBL" id="OAN47025.1"/>
    </source>
</evidence>
<dbReference type="PANTHER" id="PTHR43095">
    <property type="entry name" value="SUGAR KINASE"/>
    <property type="match status" value="1"/>
</dbReference>
<dbReference type="OrthoDB" id="9761504at2"/>
<dbReference type="InterPro" id="IPR000577">
    <property type="entry name" value="Carb_kinase_FGGY"/>
</dbReference>
<dbReference type="CDD" id="cd07771">
    <property type="entry name" value="ASKHA_NBD_FGGY_RhaB-like"/>
    <property type="match status" value="1"/>
</dbReference>
<evidence type="ECO:0000256" key="3">
    <source>
        <dbReference type="ARBA" id="ARBA00022741"/>
    </source>
</evidence>
<evidence type="ECO:0000259" key="8">
    <source>
        <dbReference type="Pfam" id="PF02782"/>
    </source>
</evidence>
<dbReference type="GO" id="GO:0005524">
    <property type="term" value="F:ATP binding"/>
    <property type="evidence" value="ECO:0007669"/>
    <property type="project" value="UniProtKB-KW"/>
</dbReference>
<evidence type="ECO:0000256" key="2">
    <source>
        <dbReference type="ARBA" id="ARBA00022679"/>
    </source>
</evidence>
<dbReference type="PIRSF" id="PIRSF000538">
    <property type="entry name" value="GlpK"/>
    <property type="match status" value="1"/>
</dbReference>
<dbReference type="EMBL" id="LWQS01000040">
    <property type="protein sequence ID" value="OAN47025.1"/>
    <property type="molecule type" value="Genomic_DNA"/>
</dbReference>
<proteinExistence type="inferred from homology"/>
<evidence type="ECO:0000256" key="6">
    <source>
        <dbReference type="ARBA" id="ARBA00023308"/>
    </source>
</evidence>
<dbReference type="PANTHER" id="PTHR43095:SF5">
    <property type="entry name" value="XYLULOSE KINASE"/>
    <property type="match status" value="1"/>
</dbReference>
<dbReference type="Proteomes" id="UP000078287">
    <property type="component" value="Unassembled WGS sequence"/>
</dbReference>
<protein>
    <submittedName>
        <fullName evidence="9">Carbohydrate kinase</fullName>
    </submittedName>
</protein>
<dbReference type="InterPro" id="IPR018484">
    <property type="entry name" value="FGGY_N"/>
</dbReference>
<dbReference type="InterPro" id="IPR050406">
    <property type="entry name" value="FGGY_Carb_Kinase"/>
</dbReference>
<dbReference type="Pfam" id="PF00370">
    <property type="entry name" value="FGGY_N"/>
    <property type="match status" value="1"/>
</dbReference>
<comment type="similarity">
    <text evidence="1">Belongs to the FGGY kinase family.</text>
</comment>
<dbReference type="RefSeq" id="WP_066785057.1">
    <property type="nucleotide sequence ID" value="NZ_LWQS01000040.1"/>
</dbReference>
<dbReference type="SUPFAM" id="SSF53067">
    <property type="entry name" value="Actin-like ATPase domain"/>
    <property type="match status" value="2"/>
</dbReference>